<dbReference type="PANTHER" id="PTHR35704:SF1">
    <property type="entry name" value="OS02G0254600 PROTEIN"/>
    <property type="match status" value="1"/>
</dbReference>
<evidence type="ECO:0000313" key="3">
    <source>
        <dbReference type="Proteomes" id="UP001153555"/>
    </source>
</evidence>
<dbReference type="PANTHER" id="PTHR35704">
    <property type="entry name" value="OS02G0254600 PROTEIN"/>
    <property type="match status" value="1"/>
</dbReference>
<sequence length="100" mass="11841">MGNCINKSKVRPQTEAIKPHHDQEETKSDTDKNGSTVRIKIVLTKEELEWLMLQLENRKGKKVEDVLNEIQRNRGKRHVVWRPSLDRITECHELDEEIDR</sequence>
<name>A0A9N7MQV4_STRHE</name>
<protein>
    <submittedName>
        <fullName evidence="2">Uncharacterized protein</fullName>
    </submittedName>
</protein>
<dbReference type="Proteomes" id="UP001153555">
    <property type="component" value="Unassembled WGS sequence"/>
</dbReference>
<evidence type="ECO:0000313" key="2">
    <source>
        <dbReference type="EMBL" id="CAA0812088.1"/>
    </source>
</evidence>
<evidence type="ECO:0000256" key="1">
    <source>
        <dbReference type="SAM" id="MobiDB-lite"/>
    </source>
</evidence>
<feature type="region of interest" description="Disordered" evidence="1">
    <location>
        <begin position="1"/>
        <end position="34"/>
    </location>
</feature>
<comment type="caution">
    <text evidence="2">The sequence shown here is derived from an EMBL/GenBank/DDBJ whole genome shotgun (WGS) entry which is preliminary data.</text>
</comment>
<dbReference type="AlphaFoldDB" id="A0A9N7MQV4"/>
<organism evidence="2 3">
    <name type="scientific">Striga hermonthica</name>
    <name type="common">Purple witchweed</name>
    <name type="synonym">Buchnera hermonthica</name>
    <dbReference type="NCBI Taxonomy" id="68872"/>
    <lineage>
        <taxon>Eukaryota</taxon>
        <taxon>Viridiplantae</taxon>
        <taxon>Streptophyta</taxon>
        <taxon>Embryophyta</taxon>
        <taxon>Tracheophyta</taxon>
        <taxon>Spermatophyta</taxon>
        <taxon>Magnoliopsida</taxon>
        <taxon>eudicotyledons</taxon>
        <taxon>Gunneridae</taxon>
        <taxon>Pentapetalae</taxon>
        <taxon>asterids</taxon>
        <taxon>lamiids</taxon>
        <taxon>Lamiales</taxon>
        <taxon>Orobanchaceae</taxon>
        <taxon>Buchnereae</taxon>
        <taxon>Striga</taxon>
    </lineage>
</organism>
<gene>
    <name evidence="2" type="ORF">SHERM_12906</name>
</gene>
<accession>A0A9N7MQV4</accession>
<dbReference type="EMBL" id="CACSLK010009714">
    <property type="protein sequence ID" value="CAA0812088.1"/>
    <property type="molecule type" value="Genomic_DNA"/>
</dbReference>
<feature type="compositionally biased region" description="Basic and acidic residues" evidence="1">
    <location>
        <begin position="17"/>
        <end position="32"/>
    </location>
</feature>
<reference evidence="2" key="1">
    <citation type="submission" date="2019-12" db="EMBL/GenBank/DDBJ databases">
        <authorList>
            <person name="Scholes J."/>
        </authorList>
    </citation>
    <scope>NUCLEOTIDE SEQUENCE</scope>
</reference>
<proteinExistence type="predicted"/>
<keyword evidence="3" id="KW-1185">Reference proteome</keyword>
<dbReference type="OrthoDB" id="690994at2759"/>